<dbReference type="GO" id="GO:0004741">
    <property type="term" value="F:[pyruvate dehydrogenase (acetyl-transferring)]-phosphatase activity"/>
    <property type="evidence" value="ECO:0007669"/>
    <property type="project" value="TreeGrafter"/>
</dbReference>
<dbReference type="CDD" id="cd00143">
    <property type="entry name" value="PP2Cc"/>
    <property type="match status" value="1"/>
</dbReference>
<dbReference type="EMBL" id="ML992513">
    <property type="protein sequence ID" value="KAF2220244.1"/>
    <property type="molecule type" value="Genomic_DNA"/>
</dbReference>
<dbReference type="PANTHER" id="PTHR13832">
    <property type="entry name" value="PROTEIN PHOSPHATASE 2C"/>
    <property type="match status" value="1"/>
</dbReference>
<reference evidence="3" key="1">
    <citation type="journal article" date="2020" name="Stud. Mycol.">
        <title>101 Dothideomycetes genomes: A test case for predicting lifestyles and emergence of pathogens.</title>
        <authorList>
            <person name="Haridas S."/>
            <person name="Albert R."/>
            <person name="Binder M."/>
            <person name="Bloem J."/>
            <person name="LaButti K."/>
            <person name="Salamov A."/>
            <person name="Andreopoulos B."/>
            <person name="Baker S."/>
            <person name="Barry K."/>
            <person name="Bills G."/>
            <person name="Bluhm B."/>
            <person name="Cannon C."/>
            <person name="Castanera R."/>
            <person name="Culley D."/>
            <person name="Daum C."/>
            <person name="Ezra D."/>
            <person name="Gonzalez J."/>
            <person name="Henrissat B."/>
            <person name="Kuo A."/>
            <person name="Liang C."/>
            <person name="Lipzen A."/>
            <person name="Lutzoni F."/>
            <person name="Magnuson J."/>
            <person name="Mondo S."/>
            <person name="Nolan M."/>
            <person name="Ohm R."/>
            <person name="Pangilinan J."/>
            <person name="Park H.-J."/>
            <person name="Ramirez L."/>
            <person name="Alfaro M."/>
            <person name="Sun H."/>
            <person name="Tritt A."/>
            <person name="Yoshinaga Y."/>
            <person name="Zwiers L.-H."/>
            <person name="Turgeon B."/>
            <person name="Goodwin S."/>
            <person name="Spatafora J."/>
            <person name="Crous P."/>
            <person name="Grigoriev I."/>
        </authorList>
    </citation>
    <scope>NUCLEOTIDE SEQUENCE [LARGE SCALE GENOMIC DNA]</scope>
    <source>
        <strain evidence="3">CECT 20119</strain>
    </source>
</reference>
<dbReference type="InterPro" id="IPR015655">
    <property type="entry name" value="PP2C"/>
</dbReference>
<name>A0A6A6G3M3_9PEZI</name>
<dbReference type="GO" id="GO:0005739">
    <property type="term" value="C:mitochondrion"/>
    <property type="evidence" value="ECO:0007669"/>
    <property type="project" value="TreeGrafter"/>
</dbReference>
<evidence type="ECO:0000313" key="2">
    <source>
        <dbReference type="EMBL" id="KAF2220244.1"/>
    </source>
</evidence>
<dbReference type="PROSITE" id="PS51746">
    <property type="entry name" value="PPM_2"/>
    <property type="match status" value="1"/>
</dbReference>
<dbReference type="Pfam" id="PF00481">
    <property type="entry name" value="PP2C"/>
    <property type="match status" value="1"/>
</dbReference>
<dbReference type="SUPFAM" id="SSF81606">
    <property type="entry name" value="PP2C-like"/>
    <property type="match status" value="1"/>
</dbReference>
<evidence type="ECO:0000259" key="1">
    <source>
        <dbReference type="PROSITE" id="PS51746"/>
    </source>
</evidence>
<accession>A0A6A6G3M3</accession>
<dbReference type="SMART" id="SM00332">
    <property type="entry name" value="PP2Cc"/>
    <property type="match status" value="1"/>
</dbReference>
<dbReference type="PANTHER" id="PTHR13832:SF792">
    <property type="entry name" value="GM14286P"/>
    <property type="match status" value="1"/>
</dbReference>
<dbReference type="InterPro" id="IPR036457">
    <property type="entry name" value="PPM-type-like_dom_sf"/>
</dbReference>
<dbReference type="InterPro" id="IPR001932">
    <property type="entry name" value="PPM-type_phosphatase-like_dom"/>
</dbReference>
<protein>
    <submittedName>
        <fullName evidence="2">Phosphatase 2C-like domain-containing protein</fullName>
    </submittedName>
</protein>
<dbReference type="Gene3D" id="3.60.40.10">
    <property type="entry name" value="PPM-type phosphatase domain"/>
    <property type="match status" value="1"/>
</dbReference>
<evidence type="ECO:0000313" key="3">
    <source>
        <dbReference type="Proteomes" id="UP000799538"/>
    </source>
</evidence>
<organism evidence="2 3">
    <name type="scientific">Elsinoe ampelina</name>
    <dbReference type="NCBI Taxonomy" id="302913"/>
    <lineage>
        <taxon>Eukaryota</taxon>
        <taxon>Fungi</taxon>
        <taxon>Dikarya</taxon>
        <taxon>Ascomycota</taxon>
        <taxon>Pezizomycotina</taxon>
        <taxon>Dothideomycetes</taxon>
        <taxon>Dothideomycetidae</taxon>
        <taxon>Myriangiales</taxon>
        <taxon>Elsinoaceae</taxon>
        <taxon>Elsinoe</taxon>
    </lineage>
</organism>
<dbReference type="OrthoDB" id="420076at2759"/>
<proteinExistence type="predicted"/>
<keyword evidence="3" id="KW-1185">Reference proteome</keyword>
<feature type="domain" description="PPM-type phosphatase" evidence="1">
    <location>
        <begin position="136"/>
        <end position="485"/>
    </location>
</feature>
<dbReference type="Proteomes" id="UP000799538">
    <property type="component" value="Unassembled WGS sequence"/>
</dbReference>
<sequence length="488" mass="53888">MASRLLSTPWRHALRGHSTLYGASRRSVSTKSCTVKILPLKTSLGVLCVAAGIGSIGFYGPGRKHEYGLLRSATAASPDEFDDLGLGDIPQQLGGPLLVDGEFDVIKTCSQSHTGHNLTTHACRLESNVPCEDFLVAGDFEDSRTRKVDWSYWEIFDGHAGYQTSRICSDFLHTFVVGNLLEPMNASLTIPELIKQAYLKLDETILEVAKSALSTTPANATHSTAVAPALSGSCALGLYFQHETSTLYTANTGDCRAVLGRWSTEASTYVPQPLSSDHTGFNASEVKRIEAEHPGETGIIDPKTGRIFGLAVVRAFGDSRWKWNDETILEAHKKFWGPKPRPNGVNKTPPYLTAEPEVTETKIIDGKRGDFVIMASDGLWDHLSNEDAVMIVNKWLEAKRSGKLGKEVYEVPKNEDTYYDERPGYGLTWRIKPEYFSYEDDNAAACLVRNAMGGKRKHLVDRLVKMEPPWSRDAHDDTSVQVIFFGDV</sequence>
<gene>
    <name evidence="2" type="ORF">BDZ85DRAFT_267410</name>
</gene>
<dbReference type="AlphaFoldDB" id="A0A6A6G3M3"/>